<gene>
    <name evidence="9" type="ORF">BDV96DRAFT_571256</name>
</gene>
<dbReference type="EMBL" id="ML977318">
    <property type="protein sequence ID" value="KAF2118009.1"/>
    <property type="molecule type" value="Genomic_DNA"/>
</dbReference>
<protein>
    <recommendedName>
        <fullName evidence="8">Carboxylic ester hydrolase</fullName>
        <ecNumber evidence="8">3.1.1.-</ecNumber>
    </recommendedName>
</protein>
<proteinExistence type="inferred from homology"/>
<evidence type="ECO:0000256" key="6">
    <source>
        <dbReference type="ARBA" id="ARBA00022837"/>
    </source>
</evidence>
<dbReference type="EC" id="3.1.1.-" evidence="8"/>
<evidence type="ECO:0000256" key="8">
    <source>
        <dbReference type="RuleBase" id="RU361238"/>
    </source>
</evidence>
<organism evidence="9 10">
    <name type="scientific">Lophiotrema nucula</name>
    <dbReference type="NCBI Taxonomy" id="690887"/>
    <lineage>
        <taxon>Eukaryota</taxon>
        <taxon>Fungi</taxon>
        <taxon>Dikarya</taxon>
        <taxon>Ascomycota</taxon>
        <taxon>Pezizomycotina</taxon>
        <taxon>Dothideomycetes</taxon>
        <taxon>Pleosporomycetidae</taxon>
        <taxon>Pleosporales</taxon>
        <taxon>Lophiotremataceae</taxon>
        <taxon>Lophiotrema</taxon>
    </lineage>
</organism>
<dbReference type="GO" id="GO:0046872">
    <property type="term" value="F:metal ion binding"/>
    <property type="evidence" value="ECO:0007669"/>
    <property type="project" value="UniProtKB-KW"/>
</dbReference>
<evidence type="ECO:0000313" key="10">
    <source>
        <dbReference type="Proteomes" id="UP000799770"/>
    </source>
</evidence>
<dbReference type="Proteomes" id="UP000799770">
    <property type="component" value="Unassembled WGS sequence"/>
</dbReference>
<keyword evidence="3" id="KW-0479">Metal-binding</keyword>
<keyword evidence="6" id="KW-0106">Calcium</keyword>
<comment type="similarity">
    <text evidence="1 8">Belongs to the tannase family.</text>
</comment>
<dbReference type="PANTHER" id="PTHR33938">
    <property type="entry name" value="FERULOYL ESTERASE B-RELATED"/>
    <property type="match status" value="1"/>
</dbReference>
<evidence type="ECO:0000256" key="5">
    <source>
        <dbReference type="ARBA" id="ARBA00022801"/>
    </source>
</evidence>
<dbReference type="GO" id="GO:0030600">
    <property type="term" value="F:feruloyl esterase activity"/>
    <property type="evidence" value="ECO:0007669"/>
    <property type="project" value="UniProtKB-ARBA"/>
</dbReference>
<dbReference type="OrthoDB" id="3039123at2759"/>
<evidence type="ECO:0000313" key="9">
    <source>
        <dbReference type="EMBL" id="KAF2118009.1"/>
    </source>
</evidence>
<evidence type="ECO:0000256" key="1">
    <source>
        <dbReference type="ARBA" id="ARBA00006249"/>
    </source>
</evidence>
<dbReference type="AlphaFoldDB" id="A0A6A5ZET1"/>
<name>A0A6A5ZET1_9PLEO</name>
<dbReference type="PANTHER" id="PTHR33938:SF2">
    <property type="entry name" value="CARBOXYLIC ESTER HYDROLASE"/>
    <property type="match status" value="1"/>
</dbReference>
<keyword evidence="4 8" id="KW-0732">Signal</keyword>
<dbReference type="Pfam" id="PF07519">
    <property type="entry name" value="Tannase"/>
    <property type="match status" value="2"/>
</dbReference>
<dbReference type="SUPFAM" id="SSF53474">
    <property type="entry name" value="alpha/beta-Hydrolases"/>
    <property type="match status" value="1"/>
</dbReference>
<evidence type="ECO:0000256" key="2">
    <source>
        <dbReference type="ARBA" id="ARBA00022487"/>
    </source>
</evidence>
<evidence type="ECO:0000256" key="3">
    <source>
        <dbReference type="ARBA" id="ARBA00022723"/>
    </source>
</evidence>
<accession>A0A6A5ZET1</accession>
<keyword evidence="10" id="KW-1185">Reference proteome</keyword>
<dbReference type="InterPro" id="IPR029058">
    <property type="entry name" value="AB_hydrolase_fold"/>
</dbReference>
<reference evidence="9" key="1">
    <citation type="journal article" date="2020" name="Stud. Mycol.">
        <title>101 Dothideomycetes genomes: a test case for predicting lifestyles and emergence of pathogens.</title>
        <authorList>
            <person name="Haridas S."/>
            <person name="Albert R."/>
            <person name="Binder M."/>
            <person name="Bloem J."/>
            <person name="Labutti K."/>
            <person name="Salamov A."/>
            <person name="Andreopoulos B."/>
            <person name="Baker S."/>
            <person name="Barry K."/>
            <person name="Bills G."/>
            <person name="Bluhm B."/>
            <person name="Cannon C."/>
            <person name="Castanera R."/>
            <person name="Culley D."/>
            <person name="Daum C."/>
            <person name="Ezra D."/>
            <person name="Gonzalez J."/>
            <person name="Henrissat B."/>
            <person name="Kuo A."/>
            <person name="Liang C."/>
            <person name="Lipzen A."/>
            <person name="Lutzoni F."/>
            <person name="Magnuson J."/>
            <person name="Mondo S."/>
            <person name="Nolan M."/>
            <person name="Ohm R."/>
            <person name="Pangilinan J."/>
            <person name="Park H.-J."/>
            <person name="Ramirez L."/>
            <person name="Alfaro M."/>
            <person name="Sun H."/>
            <person name="Tritt A."/>
            <person name="Yoshinaga Y."/>
            <person name="Zwiers L.-H."/>
            <person name="Turgeon B."/>
            <person name="Goodwin S."/>
            <person name="Spatafora J."/>
            <person name="Crous P."/>
            <person name="Grigoriev I."/>
        </authorList>
    </citation>
    <scope>NUCLEOTIDE SEQUENCE</scope>
    <source>
        <strain evidence="9">CBS 627.86</strain>
    </source>
</reference>
<keyword evidence="5 8" id="KW-0378">Hydrolase</keyword>
<keyword evidence="2" id="KW-0719">Serine esterase</keyword>
<dbReference type="InterPro" id="IPR011118">
    <property type="entry name" value="Tannase/feruloyl_esterase"/>
</dbReference>
<evidence type="ECO:0000256" key="7">
    <source>
        <dbReference type="ARBA" id="ARBA00023157"/>
    </source>
</evidence>
<feature type="signal peptide" evidence="8">
    <location>
        <begin position="1"/>
        <end position="16"/>
    </location>
</feature>
<feature type="chain" id="PRO_5025711919" description="Carboxylic ester hydrolase" evidence="8">
    <location>
        <begin position="17"/>
        <end position="587"/>
    </location>
</feature>
<evidence type="ECO:0000256" key="4">
    <source>
        <dbReference type="ARBA" id="ARBA00022729"/>
    </source>
</evidence>
<keyword evidence="7" id="KW-1015">Disulfide bond</keyword>
<sequence>MAISSGLLPSFGAVLSASVPLNCSISAIQSVLPVGADVDFVQTVAVNSTFEVPPENIAFPISPVGLPSLCAVSAWVQAPGNTSFGFGLFLPGDWNGRFLAVGNAGFAGGINWLEMGTQVRYGFATMSTDTGHSSNSTDGRWAYKQPEVINNWGYRALHGSVVTAKQITEAFYAQKPTYSYYSGCSTGGRQGFKEAQMFPDDFDGIVAGAPSWYTKHLQTWVIRYWLNNVPNTDAHHIPPELFPVIGAEALRQCDPQDGLTDSIISDPYNCNFRPEALLCGVETVASNSTAATCLTSSQIDTVKKIYSDWVEWDQRLIYPHVAPGSEASWGVWLLNSSVAPSTYGTDYVKYFLGLGPDWSPWSLNDSIVKFAEKDDPGNASVDTDLSAFQKKGGKLISFHGFADSLVPSAGTTYFYDQVDKNLKPQGIKTSDFFRVFMVPGMGHCGGTTPSFNASWYFAGGFQASLIGPTVHSVPGFSDAKHDILLALTNWVENGTAPDSVIATKWTNDTEHTTVLRQRPICRYPEQAKYTGSGDPNQADSWECRLPWEEGSGPLQNPGSVGSSVFHCSHILRILLVVIISSYSMMIL</sequence>